<keyword evidence="3" id="KW-0804">Transcription</keyword>
<organism evidence="5 6">
    <name type="scientific">Brevibacterium jeotgali</name>
    <dbReference type="NCBI Taxonomy" id="1262550"/>
    <lineage>
        <taxon>Bacteria</taxon>
        <taxon>Bacillati</taxon>
        <taxon>Actinomycetota</taxon>
        <taxon>Actinomycetes</taxon>
        <taxon>Micrococcales</taxon>
        <taxon>Brevibacteriaceae</taxon>
        <taxon>Brevibacterium</taxon>
    </lineage>
</organism>
<sequence length="128" mass="13434">MTTSLTVDLDDSTPPYEQIRRGIVTRVASGSLLAGDRLPAIRALAADLGVAVNTVARAYRELEEAGIVTTRRGAGTRISEGFDTADLPTGSGLDPAVETYAAEVVATARDRGLPLAQLVVAVRDAIER</sequence>
<evidence type="ECO:0000256" key="1">
    <source>
        <dbReference type="ARBA" id="ARBA00023015"/>
    </source>
</evidence>
<dbReference type="PROSITE" id="PS50949">
    <property type="entry name" value="HTH_GNTR"/>
    <property type="match status" value="1"/>
</dbReference>
<dbReference type="GO" id="GO:0003700">
    <property type="term" value="F:DNA-binding transcription factor activity"/>
    <property type="evidence" value="ECO:0007669"/>
    <property type="project" value="InterPro"/>
</dbReference>
<feature type="domain" description="HTH gntR-type" evidence="4">
    <location>
        <begin position="13"/>
        <end position="81"/>
    </location>
</feature>
<accession>A0A2H1L7F0</accession>
<keyword evidence="6" id="KW-1185">Reference proteome</keyword>
<dbReference type="EMBL" id="FXZM01000008">
    <property type="protein sequence ID" value="SMY12293.1"/>
    <property type="molecule type" value="Genomic_DNA"/>
</dbReference>
<dbReference type="Pfam" id="PF00392">
    <property type="entry name" value="GntR"/>
    <property type="match status" value="1"/>
</dbReference>
<dbReference type="Proteomes" id="UP000234462">
    <property type="component" value="Unassembled WGS sequence"/>
</dbReference>
<dbReference type="CDD" id="cd07377">
    <property type="entry name" value="WHTH_GntR"/>
    <property type="match status" value="1"/>
</dbReference>
<dbReference type="GO" id="GO:0003677">
    <property type="term" value="F:DNA binding"/>
    <property type="evidence" value="ECO:0007669"/>
    <property type="project" value="UniProtKB-KW"/>
</dbReference>
<dbReference type="PANTHER" id="PTHR38445:SF9">
    <property type="entry name" value="HTH-TYPE TRANSCRIPTIONAL REPRESSOR YTRA"/>
    <property type="match status" value="1"/>
</dbReference>
<proteinExistence type="predicted"/>
<dbReference type="AlphaFoldDB" id="A0A2H1L7F0"/>
<dbReference type="InterPro" id="IPR000524">
    <property type="entry name" value="Tscrpt_reg_HTH_GntR"/>
</dbReference>
<evidence type="ECO:0000259" key="4">
    <source>
        <dbReference type="PROSITE" id="PS50949"/>
    </source>
</evidence>
<keyword evidence="2 5" id="KW-0238">DNA-binding</keyword>
<dbReference type="RefSeq" id="WP_101589230.1">
    <property type="nucleotide sequence ID" value="NZ_FXZM01000008.1"/>
</dbReference>
<evidence type="ECO:0000313" key="5">
    <source>
        <dbReference type="EMBL" id="SMY12293.1"/>
    </source>
</evidence>
<protein>
    <submittedName>
        <fullName evidence="5">DNA-binding transcriptional regulator YhcF, GntR family</fullName>
    </submittedName>
</protein>
<keyword evidence="1" id="KW-0805">Transcription regulation</keyword>
<dbReference type="SMART" id="SM00345">
    <property type="entry name" value="HTH_GNTR"/>
    <property type="match status" value="1"/>
</dbReference>
<name>A0A2H1L7F0_9MICO</name>
<dbReference type="OrthoDB" id="4307011at2"/>
<dbReference type="PANTHER" id="PTHR38445">
    <property type="entry name" value="HTH-TYPE TRANSCRIPTIONAL REPRESSOR YTRA"/>
    <property type="match status" value="1"/>
</dbReference>
<gene>
    <name evidence="5" type="ORF">BJEO58_01887</name>
</gene>
<dbReference type="InterPro" id="IPR036388">
    <property type="entry name" value="WH-like_DNA-bd_sf"/>
</dbReference>
<dbReference type="InterPro" id="IPR036390">
    <property type="entry name" value="WH_DNA-bd_sf"/>
</dbReference>
<reference evidence="6" key="1">
    <citation type="submission" date="2017-03" db="EMBL/GenBank/DDBJ databases">
        <authorList>
            <person name="Monnet C."/>
        </authorList>
    </citation>
    <scope>NUCLEOTIDE SEQUENCE [LARGE SCALE GENOMIC DNA]</scope>
    <source>
        <strain evidence="6">SJ5-8</strain>
    </source>
</reference>
<dbReference type="SUPFAM" id="SSF46785">
    <property type="entry name" value="Winged helix' DNA-binding domain"/>
    <property type="match status" value="1"/>
</dbReference>
<evidence type="ECO:0000313" key="6">
    <source>
        <dbReference type="Proteomes" id="UP000234462"/>
    </source>
</evidence>
<evidence type="ECO:0000256" key="3">
    <source>
        <dbReference type="ARBA" id="ARBA00023163"/>
    </source>
</evidence>
<evidence type="ECO:0000256" key="2">
    <source>
        <dbReference type="ARBA" id="ARBA00023125"/>
    </source>
</evidence>
<dbReference type="Gene3D" id="1.10.10.10">
    <property type="entry name" value="Winged helix-like DNA-binding domain superfamily/Winged helix DNA-binding domain"/>
    <property type="match status" value="1"/>
</dbReference>